<keyword evidence="3" id="KW-1185">Reference proteome</keyword>
<organism evidence="2 3">
    <name type="scientific">Olivibacter oleidegradans</name>
    <dbReference type="NCBI Taxonomy" id="760123"/>
    <lineage>
        <taxon>Bacteria</taxon>
        <taxon>Pseudomonadati</taxon>
        <taxon>Bacteroidota</taxon>
        <taxon>Sphingobacteriia</taxon>
        <taxon>Sphingobacteriales</taxon>
        <taxon>Sphingobacteriaceae</taxon>
        <taxon>Olivibacter</taxon>
    </lineage>
</organism>
<evidence type="ECO:0000313" key="3">
    <source>
        <dbReference type="Proteomes" id="UP001589774"/>
    </source>
</evidence>
<sequence>MNSIYFIPASQIENTGDLLINKVAVQAIQKYGELIIVDNQTDRWFIDEVKLTNDRQLSEVNQMSLNRHILGRLIKSLFRKDRIYVVFPPGHTARQGKDMAKIVIQRNRRLTLFKTFGVRIVRLGFSIGPFDQANLDAEAARSRLCYFYGLRDKGSLDTAIRGKFKNPQLFPDLAWNYEPSIAIPPIQDDSYIVLSFRSNVYGKEYDEAYFKPYVDRLKMILTALVFRKFRIVISYQVKYDREASFILKRALENDFEVQLIDKKLLLDEAAQIYSKAKFVISNRLHVLLFALQCHTASFPLIDPIGNKKIYHIWEDNKMSDAILDINATPEENTAIIQKGVDDENSILKPFIRACKENRKITEELLERVFR</sequence>
<dbReference type="Pfam" id="PF04230">
    <property type="entry name" value="PS_pyruv_trans"/>
    <property type="match status" value="1"/>
</dbReference>
<reference evidence="2 3" key="1">
    <citation type="submission" date="2024-09" db="EMBL/GenBank/DDBJ databases">
        <authorList>
            <person name="Sun Q."/>
            <person name="Mori K."/>
        </authorList>
    </citation>
    <scope>NUCLEOTIDE SEQUENCE [LARGE SCALE GENOMIC DNA]</scope>
    <source>
        <strain evidence="2 3">CCM 7765</strain>
    </source>
</reference>
<keyword evidence="2" id="KW-0808">Transferase</keyword>
<evidence type="ECO:0000259" key="1">
    <source>
        <dbReference type="Pfam" id="PF04230"/>
    </source>
</evidence>
<dbReference type="EMBL" id="JBHLWO010000001">
    <property type="protein sequence ID" value="MFC0317868.1"/>
    <property type="molecule type" value="Genomic_DNA"/>
</dbReference>
<dbReference type="InterPro" id="IPR007345">
    <property type="entry name" value="Polysacch_pyruvyl_Trfase"/>
</dbReference>
<protein>
    <submittedName>
        <fullName evidence="2">Polysaccharide pyruvyl transferase family protein</fullName>
    </submittedName>
</protein>
<accession>A0ABV6HG47</accession>
<dbReference type="Proteomes" id="UP001589774">
    <property type="component" value="Unassembled WGS sequence"/>
</dbReference>
<dbReference type="RefSeq" id="WP_289554104.1">
    <property type="nucleotide sequence ID" value="NZ_JBHLWO010000001.1"/>
</dbReference>
<gene>
    <name evidence="2" type="ORF">ACFFI0_06090</name>
</gene>
<proteinExistence type="predicted"/>
<evidence type="ECO:0000313" key="2">
    <source>
        <dbReference type="EMBL" id="MFC0317868.1"/>
    </source>
</evidence>
<dbReference type="GO" id="GO:0016740">
    <property type="term" value="F:transferase activity"/>
    <property type="evidence" value="ECO:0007669"/>
    <property type="project" value="UniProtKB-KW"/>
</dbReference>
<name>A0ABV6HG47_9SPHI</name>
<feature type="domain" description="Polysaccharide pyruvyl transferase" evidence="1">
    <location>
        <begin position="14"/>
        <end position="299"/>
    </location>
</feature>
<comment type="caution">
    <text evidence="2">The sequence shown here is derived from an EMBL/GenBank/DDBJ whole genome shotgun (WGS) entry which is preliminary data.</text>
</comment>